<protein>
    <submittedName>
        <fullName evidence="1">Uncharacterized protein</fullName>
    </submittedName>
</protein>
<name>A0A2H6NBN4_9SAUR</name>
<reference evidence="1" key="2">
    <citation type="submission" date="2017-12" db="EMBL/GenBank/DDBJ databases">
        <title>Coralsnake Venomics: Analyses of Venom Gland Transcriptomes and Proteomes of Six Brazilian Taxa.</title>
        <authorList>
            <person name="Aird S.D."/>
            <person name="Jorge da Silva N."/>
            <person name="Qiu L."/>
            <person name="Villar-Briones A."/>
            <person name="Aparecida-Saddi V."/>
            <person name="Campos-Telles M.P."/>
            <person name="Grau M."/>
            <person name="Mikheyev A.S."/>
        </authorList>
    </citation>
    <scope>NUCLEOTIDE SEQUENCE</scope>
    <source>
        <tissue evidence="1">Venom_gland</tissue>
    </source>
</reference>
<proteinExistence type="predicted"/>
<evidence type="ECO:0000313" key="1">
    <source>
        <dbReference type="EMBL" id="LAA28985.1"/>
    </source>
</evidence>
<reference evidence="1" key="1">
    <citation type="submission" date="2017-07" db="EMBL/GenBank/DDBJ databases">
        <authorList>
            <person name="Mikheyev A."/>
            <person name="Grau M."/>
        </authorList>
    </citation>
    <scope>NUCLEOTIDE SEQUENCE</scope>
    <source>
        <tissue evidence="1">Venom_gland</tissue>
    </source>
</reference>
<sequence>MFIFGINSKLIQISILPVIYLNYPVFNLPSIHSELFQVCSVMHSFLSIHRLLLQANQPDVKSCTKTLQLQKHLKEGTKKKCTRINVETIQQSLSFPTIYLGLDHIQAKE</sequence>
<organism evidence="1">
    <name type="scientific">Micrurus carvalhoi</name>
    <dbReference type="NCBI Taxonomy" id="3147026"/>
    <lineage>
        <taxon>Eukaryota</taxon>
        <taxon>Metazoa</taxon>
        <taxon>Chordata</taxon>
        <taxon>Craniata</taxon>
        <taxon>Vertebrata</taxon>
        <taxon>Euteleostomi</taxon>
        <taxon>Lepidosauria</taxon>
        <taxon>Squamata</taxon>
        <taxon>Bifurcata</taxon>
        <taxon>Unidentata</taxon>
        <taxon>Episquamata</taxon>
        <taxon>Toxicofera</taxon>
        <taxon>Serpentes</taxon>
        <taxon>Colubroidea</taxon>
        <taxon>Elapidae</taxon>
        <taxon>Elapinae</taxon>
        <taxon>Micrurus</taxon>
    </lineage>
</organism>
<dbReference type="AlphaFoldDB" id="A0A2H6NBN4"/>
<dbReference type="EMBL" id="IACI01073535">
    <property type="protein sequence ID" value="LAA28985.1"/>
    <property type="molecule type" value="Transcribed_RNA"/>
</dbReference>
<accession>A0A2H6NBN4</accession>